<accession>A0ABX0TN24</accession>
<reference evidence="2 3" key="1">
    <citation type="submission" date="2020-03" db="EMBL/GenBank/DDBJ databases">
        <title>Genomic Encyclopedia of Type Strains, Phase III (KMG-III): the genomes of soil and plant-associated and newly described type strains.</title>
        <authorList>
            <person name="Whitman W."/>
        </authorList>
    </citation>
    <scope>NUCLEOTIDE SEQUENCE [LARGE SCALE GENOMIC DNA]</scope>
    <source>
        <strain evidence="2 3">CECT 8804</strain>
    </source>
</reference>
<keyword evidence="1" id="KW-0732">Signal</keyword>
<gene>
    <name evidence="2" type="ORF">FHS31_000504</name>
</gene>
<comment type="caution">
    <text evidence="2">The sequence shown here is derived from an EMBL/GenBank/DDBJ whole genome shotgun (WGS) entry which is preliminary data.</text>
</comment>
<feature type="signal peptide" evidence="1">
    <location>
        <begin position="1"/>
        <end position="23"/>
    </location>
</feature>
<dbReference type="InterPro" id="IPR018673">
    <property type="entry name" value="DUF2141"/>
</dbReference>
<dbReference type="EMBL" id="JAAOZC010000001">
    <property type="protein sequence ID" value="NIJ06922.1"/>
    <property type="molecule type" value="Genomic_DNA"/>
</dbReference>
<dbReference type="Pfam" id="PF09912">
    <property type="entry name" value="DUF2141"/>
    <property type="match status" value="1"/>
</dbReference>
<dbReference type="Proteomes" id="UP000727456">
    <property type="component" value="Unassembled WGS sequence"/>
</dbReference>
<evidence type="ECO:0000313" key="2">
    <source>
        <dbReference type="EMBL" id="NIJ06922.1"/>
    </source>
</evidence>
<name>A0ABX0TN24_9SPHN</name>
<dbReference type="RefSeq" id="WP_243843208.1">
    <property type="nucleotide sequence ID" value="NZ_JAAOZC010000001.1"/>
</dbReference>
<protein>
    <submittedName>
        <fullName evidence="2">Uncharacterized protein (DUF2141 family)</fullName>
    </submittedName>
</protein>
<evidence type="ECO:0000313" key="3">
    <source>
        <dbReference type="Proteomes" id="UP000727456"/>
    </source>
</evidence>
<keyword evidence="3" id="KW-1185">Reference proteome</keyword>
<feature type="chain" id="PRO_5046010743" evidence="1">
    <location>
        <begin position="24"/>
        <end position="174"/>
    </location>
</feature>
<evidence type="ECO:0000256" key="1">
    <source>
        <dbReference type="SAM" id="SignalP"/>
    </source>
</evidence>
<sequence length="174" mass="18027">MLKTSVALFVLLAPLAFAGAAQAAMGPHAGDCAEGSGKNGMLVKIVGLKSHEGFVRVQSYGGDPAGWFEKGAYLERVDVPPAAHTIEVCLPVPKPGLYAVSVRHSRGGAFSMNDGAGFSGNPNMSLMDAMFKRKPPAGEVQVKVSGVAHVSVTMNYVEGGQLRPIASSGVTETK</sequence>
<organism evidence="2 3">
    <name type="scientific">Sphingomonas vulcanisoli</name>
    <dbReference type="NCBI Taxonomy" id="1658060"/>
    <lineage>
        <taxon>Bacteria</taxon>
        <taxon>Pseudomonadati</taxon>
        <taxon>Pseudomonadota</taxon>
        <taxon>Alphaproteobacteria</taxon>
        <taxon>Sphingomonadales</taxon>
        <taxon>Sphingomonadaceae</taxon>
        <taxon>Sphingomonas</taxon>
    </lineage>
</organism>
<proteinExistence type="predicted"/>